<dbReference type="SUPFAM" id="SSF56281">
    <property type="entry name" value="Metallo-hydrolase/oxidoreductase"/>
    <property type="match status" value="1"/>
</dbReference>
<feature type="domain" description="Metallo-beta-lactamase" evidence="1">
    <location>
        <begin position="20"/>
        <end position="178"/>
    </location>
</feature>
<accession>A0A382GHL6</accession>
<dbReference type="Gene3D" id="3.60.15.10">
    <property type="entry name" value="Ribonuclease Z/Hydroxyacylglutathione hydrolase-like"/>
    <property type="match status" value="1"/>
</dbReference>
<dbReference type="PANTHER" id="PTHR46233:SF1">
    <property type="entry name" value="CONSERVED PROTEIN"/>
    <property type="match status" value="1"/>
</dbReference>
<dbReference type="Pfam" id="PF00753">
    <property type="entry name" value="Lactamase_B"/>
    <property type="match status" value="1"/>
</dbReference>
<dbReference type="PANTHER" id="PTHR46233">
    <property type="entry name" value="HYDROXYACYLGLUTATHIONE HYDROLASE GLOC"/>
    <property type="match status" value="1"/>
</dbReference>
<protein>
    <recommendedName>
        <fullName evidence="1">Metallo-beta-lactamase domain-containing protein</fullName>
    </recommendedName>
</protein>
<gene>
    <name evidence="2" type="ORF">METZ01_LOCUS227530</name>
</gene>
<name>A0A382GHL6_9ZZZZ</name>
<proteinExistence type="predicted"/>
<reference evidence="2" key="1">
    <citation type="submission" date="2018-05" db="EMBL/GenBank/DDBJ databases">
        <authorList>
            <person name="Lanie J.A."/>
            <person name="Ng W.-L."/>
            <person name="Kazmierczak K.M."/>
            <person name="Andrzejewski T.M."/>
            <person name="Davidsen T.M."/>
            <person name="Wayne K.J."/>
            <person name="Tettelin H."/>
            <person name="Glass J.I."/>
            <person name="Rusch D."/>
            <person name="Podicherti R."/>
            <person name="Tsui H.-C.T."/>
            <person name="Winkler M.E."/>
        </authorList>
    </citation>
    <scope>NUCLEOTIDE SEQUENCE</scope>
</reference>
<sequence length="211" mass="22787">MPLHYDAEVKITKINMGPYNNNGYIVICPDTNEGIIIDTPAEPEKLLGAIGDVQIKSILITHKHQDHLLGFDEITGAVQVPVGIGTDDADGLPRPPQIDLKDGMVIKFGNQEMTVLDTPGHTEGATCFLIGKHLFSGDTLFPGGPGKTRSPEAFQQVVDSITKKLLVLPDDTAVYPGHGDDTTIGKAREEYQGFASKPHSPDLFGEVTWNS</sequence>
<dbReference type="InterPro" id="IPR051453">
    <property type="entry name" value="MBL_Glyoxalase_II"/>
</dbReference>
<dbReference type="InterPro" id="IPR001279">
    <property type="entry name" value="Metallo-B-lactamas"/>
</dbReference>
<dbReference type="AlphaFoldDB" id="A0A382GHL6"/>
<dbReference type="EMBL" id="UINC01055607">
    <property type="protein sequence ID" value="SVB74676.1"/>
    <property type="molecule type" value="Genomic_DNA"/>
</dbReference>
<evidence type="ECO:0000259" key="1">
    <source>
        <dbReference type="SMART" id="SM00849"/>
    </source>
</evidence>
<dbReference type="SMART" id="SM00849">
    <property type="entry name" value="Lactamase_B"/>
    <property type="match status" value="1"/>
</dbReference>
<organism evidence="2">
    <name type="scientific">marine metagenome</name>
    <dbReference type="NCBI Taxonomy" id="408172"/>
    <lineage>
        <taxon>unclassified sequences</taxon>
        <taxon>metagenomes</taxon>
        <taxon>ecological metagenomes</taxon>
    </lineage>
</organism>
<dbReference type="InterPro" id="IPR036866">
    <property type="entry name" value="RibonucZ/Hydroxyglut_hydro"/>
</dbReference>
<evidence type="ECO:0000313" key="2">
    <source>
        <dbReference type="EMBL" id="SVB74676.1"/>
    </source>
</evidence>
<dbReference type="CDD" id="cd06262">
    <property type="entry name" value="metallo-hydrolase-like_MBL-fold"/>
    <property type="match status" value="1"/>
</dbReference>